<organism evidence="2 3">
    <name type="scientific">Komagataeibacter oboediens</name>
    <dbReference type="NCBI Taxonomy" id="65958"/>
    <lineage>
        <taxon>Bacteria</taxon>
        <taxon>Pseudomonadati</taxon>
        <taxon>Pseudomonadota</taxon>
        <taxon>Alphaproteobacteria</taxon>
        <taxon>Acetobacterales</taxon>
        <taxon>Acetobacteraceae</taxon>
        <taxon>Komagataeibacter</taxon>
    </lineage>
</organism>
<reference evidence="2 3" key="1">
    <citation type="submission" date="2017-07" db="EMBL/GenBank/DDBJ databases">
        <title>A draft genome sequence of Komagataeibacter oboediens LMG 18849.</title>
        <authorList>
            <person name="Skraban J."/>
            <person name="Cleenwerck I."/>
            <person name="Vandamme P."/>
            <person name="Trcek J."/>
        </authorList>
    </citation>
    <scope>NUCLEOTIDE SEQUENCE [LARGE SCALE GENOMIC DNA]</scope>
    <source>
        <strain evidence="2 3">LMG 18849</strain>
    </source>
</reference>
<comment type="caution">
    <text evidence="2">The sequence shown here is derived from an EMBL/GenBank/DDBJ whole genome shotgun (WGS) entry which is preliminary data.</text>
</comment>
<dbReference type="AlphaFoldDB" id="A0A318QNS9"/>
<sequence>MFCADSNIRRPIRVWAQVKNGVVTAIKSAFARQPQPFGPDAGRVVEVTGTDAQVGYLVDHMGNVTPRENRKGPIPDGRPAYIEGPPVPAIASGPLGRALASAGVMPTKDPDHPANWSKNAAPEQKEAADGGTDHPAA</sequence>
<name>A0A318QNS9_9PROT</name>
<proteinExistence type="predicted"/>
<evidence type="ECO:0000313" key="3">
    <source>
        <dbReference type="Proteomes" id="UP000247417"/>
    </source>
</evidence>
<gene>
    <name evidence="2" type="ORF">CFR80_15655</name>
</gene>
<dbReference type="EMBL" id="NKTX01000082">
    <property type="protein sequence ID" value="PYD79031.1"/>
    <property type="molecule type" value="Genomic_DNA"/>
</dbReference>
<dbReference type="Proteomes" id="UP000247417">
    <property type="component" value="Unassembled WGS sequence"/>
</dbReference>
<evidence type="ECO:0000313" key="2">
    <source>
        <dbReference type="EMBL" id="PYD79031.1"/>
    </source>
</evidence>
<dbReference type="RefSeq" id="WP_110507673.1">
    <property type="nucleotide sequence ID" value="NZ_NKTX01000082.1"/>
</dbReference>
<evidence type="ECO:0000256" key="1">
    <source>
        <dbReference type="SAM" id="MobiDB-lite"/>
    </source>
</evidence>
<dbReference type="OrthoDB" id="7268327at2"/>
<accession>A0A318QNS9</accession>
<protein>
    <submittedName>
        <fullName evidence="2">Uncharacterized protein</fullName>
    </submittedName>
</protein>
<feature type="region of interest" description="Disordered" evidence="1">
    <location>
        <begin position="60"/>
        <end position="137"/>
    </location>
</feature>
<feature type="compositionally biased region" description="Basic and acidic residues" evidence="1">
    <location>
        <begin position="123"/>
        <end position="137"/>
    </location>
</feature>